<reference evidence="6 7" key="1">
    <citation type="journal article" date="2015" name="Genome Announc.">
        <title>Expanding the biotechnology potential of lactobacilli through comparative genomics of 213 strains and associated genera.</title>
        <authorList>
            <person name="Sun Z."/>
            <person name="Harris H.M."/>
            <person name="McCann A."/>
            <person name="Guo C."/>
            <person name="Argimon S."/>
            <person name="Zhang W."/>
            <person name="Yang X."/>
            <person name="Jeffery I.B."/>
            <person name="Cooney J.C."/>
            <person name="Kagawa T.F."/>
            <person name="Liu W."/>
            <person name="Song Y."/>
            <person name="Salvetti E."/>
            <person name="Wrobel A."/>
            <person name="Rasinkangas P."/>
            <person name="Parkhill J."/>
            <person name="Rea M.C."/>
            <person name="O'Sullivan O."/>
            <person name="Ritari J."/>
            <person name="Douillard F.P."/>
            <person name="Paul Ross R."/>
            <person name="Yang R."/>
            <person name="Briner A.E."/>
            <person name="Felis G.E."/>
            <person name="de Vos W.M."/>
            <person name="Barrangou R."/>
            <person name="Klaenhammer T.R."/>
            <person name="Caufield P.W."/>
            <person name="Cui Y."/>
            <person name="Zhang H."/>
            <person name="O'Toole P.W."/>
        </authorList>
    </citation>
    <scope>NUCLEOTIDE SEQUENCE [LARGE SCALE GENOMIC DNA]</scope>
    <source>
        <strain evidence="6 7">DSM 7090</strain>
    </source>
</reference>
<dbReference type="Gene3D" id="3.90.550.10">
    <property type="entry name" value="Spore Coat Polysaccharide Biosynthesis Protein SpsA, Chain A"/>
    <property type="match status" value="2"/>
</dbReference>
<dbReference type="RefSeq" id="WP_003150369.1">
    <property type="nucleotide sequence ID" value="NZ_JQCP01000003.1"/>
</dbReference>
<gene>
    <name evidence="6" type="ORF">IV60_GL001266</name>
</gene>
<keyword evidence="1" id="KW-0328">Glycosyltransferase</keyword>
<dbReference type="GeneID" id="84905296"/>
<dbReference type="Pfam" id="PF00535">
    <property type="entry name" value="Glycos_transf_2"/>
    <property type="match status" value="1"/>
</dbReference>
<feature type="domain" description="Glycosyltransferase 2-like" evidence="4">
    <location>
        <begin position="5"/>
        <end position="138"/>
    </location>
</feature>
<dbReference type="InterPro" id="IPR025536">
    <property type="entry name" value="DUF4422"/>
</dbReference>
<evidence type="ECO:0000259" key="5">
    <source>
        <dbReference type="Pfam" id="PF14393"/>
    </source>
</evidence>
<comment type="caution">
    <text evidence="6">The sequence shown here is derived from an EMBL/GenBank/DDBJ whole genome shotgun (WGS) entry which is preliminary data.</text>
</comment>
<sequence length="1018" mass="117020">MPKVSLVIPAYNIESYIRRCIESVKHQTFTDFEAIVVDDASTDNTHAVLVEAIGDDTRFRLVRHEKNRGLHLARRSAAALVSGEYVFCLDGDDELAPDFLQQVVGRMDEHPVDMLHVGITVIPENGVTPQEAEGFAAYINRPTTPLNDADILRMIYDEANGQPLDWRATQRLYRASLFKAAFERMTDEVLERAEDAYEVFVLATLSETADGFEACRGYIYHYGIGVTGTSKISMDTFGRFCKQFAACIQKTEEFVQEQGATAELQSAYCGMVHKLLELLANDWLVRVDPAEQEEALKPFAAVFNDAVVARELYRFVRDIAYEAIASEKELPQDSDAHRFYAYAHAFTAEMGSEDGVAMARAAHMKDVADEHMQYLARRAMEERYKRQPIRILVTSHKDVDVPDALSLQPIQVGPGQKHEHTRFADMLHDDMGDNISEKNPMYCEMTTQYWAWKNIHDAEYVGFAHYRRYFNFTDTVYKENPFGEVMDTFIDKDTIKKYGLDDESIRKCIEGYDLITTGVKDIRKFPGDADTPLEQYHAAPLLHPRDIDTIASLVVEKHPEYAEDVHTFLHGHEQCFCNMYIMRKPIFDAYASWVFPLIDEWCSRHDMTQYSKEALRTPGHLTERLFNIWRLHMLRTEGKDWKVKELQCIHFTNPERIQKFKPYYEKQIGVSRKRVVPVVFAADNNYAPILSVAIDSMLKNADPTRFYDVVVLNTDIGHNKQSILMRYFSRYKNAQVTFYNVSRMVRDYKLDTNNAHISVETYFRFLAQDILSAYDKVVYLDSDLVVNGNVAELFDVDLGNTLVAATRDIDYLANLNVRGGDRMRYSLEILNMDDPYAYFQAGVMVFNTRELRRLHSIVEWLQIATNPVYIYNDQDILNQECQGRVTYLPAAWNVTHNIFGRADELYPQAPAAVYDAYLAGRNNPYVVHFAGAIKPWQNASCDMAQYFWQYARDTPFYEAIVQDMTPGARKDADVTEVFHERALSDSSPLRKIIDPLAPYGSARREALKAVGRTLRRRK</sequence>
<evidence type="ECO:0000259" key="4">
    <source>
        <dbReference type="Pfam" id="PF00535"/>
    </source>
</evidence>
<dbReference type="CDD" id="cd04194">
    <property type="entry name" value="GT8_A4GalT_like"/>
    <property type="match status" value="1"/>
</dbReference>
<keyword evidence="2 6" id="KW-0808">Transferase</keyword>
<keyword evidence="3" id="KW-0479">Metal-binding</keyword>
<accession>A0ABR5Q138</accession>
<evidence type="ECO:0000256" key="3">
    <source>
        <dbReference type="ARBA" id="ARBA00022723"/>
    </source>
</evidence>
<dbReference type="Pfam" id="PF01501">
    <property type="entry name" value="Glyco_transf_8"/>
    <property type="match status" value="1"/>
</dbReference>
<dbReference type="Proteomes" id="UP000051927">
    <property type="component" value="Unassembled WGS sequence"/>
</dbReference>
<evidence type="ECO:0000313" key="7">
    <source>
        <dbReference type="Proteomes" id="UP000051927"/>
    </source>
</evidence>
<name>A0ABR5Q138_9ACTN</name>
<feature type="domain" description="DUF4422" evidence="5">
    <location>
        <begin position="390"/>
        <end position="631"/>
    </location>
</feature>
<dbReference type="CDD" id="cd00761">
    <property type="entry name" value="Glyco_tranf_GTA_type"/>
    <property type="match status" value="1"/>
</dbReference>
<proteinExistence type="predicted"/>
<dbReference type="PANTHER" id="PTHR13778">
    <property type="entry name" value="GLYCOSYLTRANSFERASE 8 DOMAIN-CONTAINING PROTEIN"/>
    <property type="match status" value="1"/>
</dbReference>
<keyword evidence="7" id="KW-1185">Reference proteome</keyword>
<dbReference type="InterPro" id="IPR029044">
    <property type="entry name" value="Nucleotide-diphossugar_trans"/>
</dbReference>
<protein>
    <submittedName>
        <fullName evidence="6">Glycosyl transferase family 8</fullName>
    </submittedName>
</protein>
<evidence type="ECO:0000313" key="6">
    <source>
        <dbReference type="EMBL" id="KRO02014.1"/>
    </source>
</evidence>
<dbReference type="PANTHER" id="PTHR13778:SF47">
    <property type="entry name" value="LIPOPOLYSACCHARIDE 1,3-GALACTOSYLTRANSFERASE"/>
    <property type="match status" value="1"/>
</dbReference>
<dbReference type="InterPro" id="IPR002495">
    <property type="entry name" value="Glyco_trans_8"/>
</dbReference>
<organism evidence="6 7">
    <name type="scientific">Lancefieldella rimae</name>
    <dbReference type="NCBI Taxonomy" id="1383"/>
    <lineage>
        <taxon>Bacteria</taxon>
        <taxon>Bacillati</taxon>
        <taxon>Actinomycetota</taxon>
        <taxon>Coriobacteriia</taxon>
        <taxon>Coriobacteriales</taxon>
        <taxon>Atopobiaceae</taxon>
        <taxon>Lancefieldella</taxon>
    </lineage>
</organism>
<dbReference type="SUPFAM" id="SSF53448">
    <property type="entry name" value="Nucleotide-diphospho-sugar transferases"/>
    <property type="match status" value="2"/>
</dbReference>
<dbReference type="InterPro" id="IPR050748">
    <property type="entry name" value="Glycosyltrans_8_dom-fam"/>
</dbReference>
<dbReference type="Pfam" id="PF14393">
    <property type="entry name" value="DUF4422"/>
    <property type="match status" value="1"/>
</dbReference>
<dbReference type="InterPro" id="IPR001173">
    <property type="entry name" value="Glyco_trans_2-like"/>
</dbReference>
<dbReference type="GO" id="GO:0016740">
    <property type="term" value="F:transferase activity"/>
    <property type="evidence" value="ECO:0007669"/>
    <property type="project" value="UniProtKB-KW"/>
</dbReference>
<evidence type="ECO:0000256" key="1">
    <source>
        <dbReference type="ARBA" id="ARBA00022676"/>
    </source>
</evidence>
<dbReference type="EMBL" id="JQCP01000003">
    <property type="protein sequence ID" value="KRO02014.1"/>
    <property type="molecule type" value="Genomic_DNA"/>
</dbReference>
<evidence type="ECO:0000256" key="2">
    <source>
        <dbReference type="ARBA" id="ARBA00022679"/>
    </source>
</evidence>